<protein>
    <submittedName>
        <fullName evidence="12">Uncharacterized protein LOC109059208 isoform X2</fullName>
    </submittedName>
</protein>
<evidence type="ECO:0000256" key="2">
    <source>
        <dbReference type="ARBA" id="ARBA00022475"/>
    </source>
</evidence>
<dbReference type="SMART" id="SM00409">
    <property type="entry name" value="IG"/>
    <property type="match status" value="1"/>
</dbReference>
<keyword evidence="3 9" id="KW-0732">Signal</keyword>
<evidence type="ECO:0000256" key="3">
    <source>
        <dbReference type="ARBA" id="ARBA00022729"/>
    </source>
</evidence>
<sequence>MEKIMLFCVFSYLIVQISSSDASEHNVTLLRFRLNETITLNCNMTHTYEIAWYHQNPESGRLTLLIYPMGEIIDLNSIHVNFRATFKAVKWSNTFSLIITGLMESDSGLYFCGTRSATSDMYFEKPIRLQLEDKLTDREDKVQSVTDLPESTASTVEAMLTERVMMFGGAGLAVFVFFLATVVAGGIIHCYGWQKGWATAKRAGLTD</sequence>
<evidence type="ECO:0000259" key="11">
    <source>
        <dbReference type="SMART" id="SM00409"/>
    </source>
</evidence>
<evidence type="ECO:0000256" key="1">
    <source>
        <dbReference type="ARBA" id="ARBA00004236"/>
    </source>
</evidence>
<evidence type="ECO:0000256" key="9">
    <source>
        <dbReference type="SAM" id="SignalP"/>
    </source>
</evidence>
<dbReference type="CDD" id="cd00099">
    <property type="entry name" value="IgV"/>
    <property type="match status" value="1"/>
</dbReference>
<name>A0A9Q9XHM7_CYPCA</name>
<dbReference type="PANTHER" id="PTHR19433">
    <property type="entry name" value="T-CELL RECEPTOR ALPHA CHAIN V REGION-RELATED"/>
    <property type="match status" value="1"/>
</dbReference>
<comment type="subcellular location">
    <subcellularLocation>
        <location evidence="1">Cell membrane</location>
    </subcellularLocation>
</comment>
<keyword evidence="8" id="KW-0812">Transmembrane</keyword>
<dbReference type="RefSeq" id="XP_042601995.1">
    <property type="nucleotide sequence ID" value="XM_042746061.1"/>
</dbReference>
<organism evidence="12">
    <name type="scientific">Cyprinus carpio</name>
    <name type="common">Common carp</name>
    <dbReference type="NCBI Taxonomy" id="7962"/>
    <lineage>
        <taxon>Eukaryota</taxon>
        <taxon>Metazoa</taxon>
        <taxon>Chordata</taxon>
        <taxon>Craniata</taxon>
        <taxon>Vertebrata</taxon>
        <taxon>Euteleostomi</taxon>
        <taxon>Actinopterygii</taxon>
        <taxon>Neopterygii</taxon>
        <taxon>Teleostei</taxon>
        <taxon>Ostariophysi</taxon>
        <taxon>Cypriniformes</taxon>
        <taxon>Cyprinidae</taxon>
        <taxon>Cyprininae</taxon>
        <taxon>Cyprinus</taxon>
    </lineage>
</organism>
<feature type="chain" id="PRO_5040477605" evidence="9">
    <location>
        <begin position="23"/>
        <end position="207"/>
    </location>
</feature>
<accession>A0A9Q9XHM7</accession>
<dbReference type="InterPro" id="IPR013106">
    <property type="entry name" value="Ig_V-set"/>
</dbReference>
<dbReference type="GO" id="GO:0002376">
    <property type="term" value="P:immune system process"/>
    <property type="evidence" value="ECO:0007669"/>
    <property type="project" value="UniProtKB-KW"/>
</dbReference>
<dbReference type="AlphaFoldDB" id="A0A9Q9XHM7"/>
<feature type="domain" description="Immunoglobulin V-set" evidence="10">
    <location>
        <begin position="37"/>
        <end position="114"/>
    </location>
</feature>
<evidence type="ECO:0000256" key="4">
    <source>
        <dbReference type="ARBA" id="ARBA00022859"/>
    </source>
</evidence>
<keyword evidence="4" id="KW-0391">Immunity</keyword>
<keyword evidence="5 8" id="KW-0472">Membrane</keyword>
<evidence type="ECO:0000259" key="10">
    <source>
        <dbReference type="SMART" id="SM00406"/>
    </source>
</evidence>
<evidence type="ECO:0000256" key="6">
    <source>
        <dbReference type="ARBA" id="ARBA00023157"/>
    </source>
</evidence>
<dbReference type="OrthoDB" id="8902705at2759"/>
<dbReference type="InterPro" id="IPR052051">
    <property type="entry name" value="TCR_complex_component"/>
</dbReference>
<dbReference type="Proteomes" id="UP001155660">
    <property type="component" value="Chromosome B19"/>
</dbReference>
<evidence type="ECO:0000256" key="5">
    <source>
        <dbReference type="ARBA" id="ARBA00023136"/>
    </source>
</evidence>
<feature type="transmembrane region" description="Helical" evidence="8">
    <location>
        <begin position="164"/>
        <end position="192"/>
    </location>
</feature>
<dbReference type="SMART" id="SM00406">
    <property type="entry name" value="IGv"/>
    <property type="match status" value="1"/>
</dbReference>
<dbReference type="Pfam" id="PF07686">
    <property type="entry name" value="V-set"/>
    <property type="match status" value="1"/>
</dbReference>
<feature type="domain" description="Immunoglobulin" evidence="11">
    <location>
        <begin position="27"/>
        <end position="132"/>
    </location>
</feature>
<evidence type="ECO:0000313" key="12">
    <source>
        <dbReference type="RefSeq" id="XP_042601995.1"/>
    </source>
</evidence>
<feature type="signal peptide" evidence="9">
    <location>
        <begin position="1"/>
        <end position="22"/>
    </location>
</feature>
<evidence type="ECO:0000256" key="7">
    <source>
        <dbReference type="ARBA" id="ARBA00023180"/>
    </source>
</evidence>
<reference evidence="12" key="1">
    <citation type="submission" date="2025-08" db="UniProtKB">
        <authorList>
            <consortium name="RefSeq"/>
        </authorList>
    </citation>
    <scope>IDENTIFICATION</scope>
    <source>
        <tissue evidence="12">Muscle</tissue>
    </source>
</reference>
<evidence type="ECO:0000256" key="8">
    <source>
        <dbReference type="SAM" id="Phobius"/>
    </source>
</evidence>
<dbReference type="GeneID" id="109059208"/>
<keyword evidence="2" id="KW-1003">Cell membrane</keyword>
<keyword evidence="6" id="KW-1015">Disulfide bond</keyword>
<keyword evidence="8" id="KW-1133">Transmembrane helix</keyword>
<dbReference type="GO" id="GO:0009617">
    <property type="term" value="P:response to bacterium"/>
    <property type="evidence" value="ECO:0007669"/>
    <property type="project" value="TreeGrafter"/>
</dbReference>
<dbReference type="GO" id="GO:0005886">
    <property type="term" value="C:plasma membrane"/>
    <property type="evidence" value="ECO:0007669"/>
    <property type="project" value="UniProtKB-SubCell"/>
</dbReference>
<keyword evidence="7" id="KW-0325">Glycoprotein</keyword>
<dbReference type="InterPro" id="IPR003599">
    <property type="entry name" value="Ig_sub"/>
</dbReference>
<gene>
    <name evidence="12" type="primary">LOC109059208</name>
</gene>
<proteinExistence type="predicted"/>